<sequence length="1877" mass="213802">MSGPMRRHQSTKKAYDDFATPRVSNHSGGFANTDFDYGSSPHVNGTRRRSRGSSRSSYDAMEVQHYQYQEDPISKQQYMQNQARLQHQHRNYSEERQTTSDCSRNSNLTPRDDSIAHWCTPPRSNVSQLDSVDIHPRYSRDILHAEQLQYYPGNILREGRKSRMKRSHSTGVADMSRMIHQSQIDPISEYSKDDSYVQQLSDQDSKKTKLSKGLLSRASHKLKKRLGGSTNSSSGSEGKIKSNERGRSLSVDVSTAQFIREGRDPSPSGGRIERRHRMRSLDDEQQNNSLDVDVGTGPFYDDQSNLVEDFQSVDFSDMSTLESNCTYPIGDVVVNSPWARERQAANNLSLGTPPRVPKAKGGAATSSITRSASERSHGSMQNIERRQRQFYPVMEGQSSVSDERSVHASLMKEMKEKLDLKSYDSSRSNNVDDSMLEQHAQVIHKNSRLSTEVDSFRQQQRDADSSSVKSSISELESKVLRLEADLRKKEEEALNVSKQKSDIERELDKSTEALVQLSNDLDSYKKECASHRERILQSERENAKMEQLVYNERKKVLSLETENQMLLNLADEKIGNANNAEKAKQSEMSAYKEQCKKYRDRVIQLERKLITSESALEATGRMATALEEDKKAMAAALDERTSVAESLKVELEENKTKLHSVERELSSLHVKWTSVEGKFGSSSDDKERTITMLESENFTLLRKLDAQSSTLERMQSEEEKHRQFESEYKLLKKRNDELQLNDADMRKQLIDAQDAASNSERLQKSIADSEAFITSLQNDIAVTRTKHHQQLLEIRSKHIAEIDNLSEELHKEKQAKREAEKEIGELEDKILSLETIRDQLEQQLTSQSKAHADQTARLTQQFDETREKLSSSREEANNLKRECSDNSRDHECLVNELRTAIEQQQAESCSTIGMLKKKLEAKSKEVQQLQSTIEERERSINSMQSDLSLQEHLISSENERFNEVISQLRENLESVANENEVLRASKAVLHEKIQATKSHLLDSVIALRREKVTLASEVQSQMNDSKIEIIKYVNGEVIGYCRKGENHQLNQAMNHQVALSYLKSEQSKLERLLQEESNKSQSLQKSIDSISADREEALKAMRSLSSKLSVPEKDVIDKVEDILIELSDARSEIATISIDLTTTKSELAKVNHDNQQLSLDTSHLKNVLELTTSQMKETEASASDARDSIAHLKQTLAEQEEECANIKSKTSDEISRLEKLSNEAKSQCMSLQCQLETLQTELSLANNDRASLNEQLEEKTQTIHNLNDLLSRASQDAADDLANHYMKIEDDLRSQLQTMQCEKEESESRMKRQHEKALVEIEGLQTAKHELADCVDRLSADLECAQNQVMEMELEMSGLKEEYSYLMREGSSSSKQIQNLTSTIKKLNIVHVSSEREYNAEVSRIADELIQNHSAEMDKANSLISDLKDALEEQNMSVKFYKSELEAQKTRFLEQIEDKTKELSDLRDKMDQISASKSALEESHKTIVEACSEKEELITQLKSSLRDALQNALQSDASKRESHDTLAEISDTLSSYDQVEECASSLSGSLSGMLHLKSTIERLISGKEDLETQLVEKESMIANLESKLLLINQVNENLREEANAQKVKLNRLEDENKERLADQKWMEERVKTMQTERQKEAATCSDLVLRMEKELEKAKRNEEGLMEQIMVLRQDCDIEYLYKELLDKMKEKELQFESDIQKITAENYALKKNVDSLFEENKTLLHAHDEANANSSSLTQRLDDSNANVARLVEKLAFAGDELNALRRNALPRDCANDEVSTASSIASHILNQTASDLDSTIKAIKKHHSAKVQELQSELDEIRTRWKASEQRVQELTKLLQENSKVIDALHKKLTKMKDRSKRKDVQLPLSLRQST</sequence>
<feature type="region of interest" description="Disordered" evidence="2">
    <location>
        <begin position="84"/>
        <end position="107"/>
    </location>
</feature>
<feature type="compositionally biased region" description="Low complexity" evidence="2">
    <location>
        <begin position="227"/>
        <end position="237"/>
    </location>
</feature>
<feature type="region of interest" description="Disordered" evidence="2">
    <location>
        <begin position="159"/>
        <end position="294"/>
    </location>
</feature>
<feature type="compositionally biased region" description="Basic residues" evidence="2">
    <location>
        <begin position="1"/>
        <end position="11"/>
    </location>
</feature>
<keyword evidence="4" id="KW-1185">Reference proteome</keyword>
<feature type="compositionally biased region" description="Basic and acidic residues" evidence="2">
    <location>
        <begin position="238"/>
        <end position="247"/>
    </location>
</feature>
<feature type="coiled-coil region" evidence="1">
    <location>
        <begin position="714"/>
        <end position="748"/>
    </location>
</feature>
<feature type="coiled-coil region" evidence="1">
    <location>
        <begin position="581"/>
        <end position="608"/>
    </location>
</feature>
<feature type="coiled-coil region" evidence="1">
    <location>
        <begin position="1806"/>
        <end position="1833"/>
    </location>
</feature>
<evidence type="ECO:0000313" key="3">
    <source>
        <dbReference type="EMBL" id="KAL3801310.1"/>
    </source>
</evidence>
<name>A0ABD3QLP9_9STRA</name>
<feature type="region of interest" description="Disordered" evidence="2">
    <location>
        <begin position="1"/>
        <end position="59"/>
    </location>
</feature>
<feature type="compositionally biased region" description="Basic and acidic residues" evidence="2">
    <location>
        <begin position="372"/>
        <end position="384"/>
    </location>
</feature>
<feature type="compositionally biased region" description="Polar residues" evidence="2">
    <location>
        <begin position="448"/>
        <end position="458"/>
    </location>
</feature>
<feature type="region of interest" description="Disordered" evidence="2">
    <location>
        <begin position="861"/>
        <end position="882"/>
    </location>
</feature>
<evidence type="ECO:0000256" key="1">
    <source>
        <dbReference type="SAM" id="Coils"/>
    </source>
</evidence>
<dbReference type="PANTHER" id="PTHR23159">
    <property type="entry name" value="CENTROSOMAL PROTEIN 2"/>
    <property type="match status" value="1"/>
</dbReference>
<feature type="coiled-coil region" evidence="1">
    <location>
        <begin position="472"/>
        <end position="548"/>
    </location>
</feature>
<feature type="region of interest" description="Disordered" evidence="2">
    <location>
        <begin position="446"/>
        <end position="470"/>
    </location>
</feature>
<feature type="compositionally biased region" description="Basic and acidic residues" evidence="2">
    <location>
        <begin position="863"/>
        <end position="882"/>
    </location>
</feature>
<evidence type="ECO:0000313" key="4">
    <source>
        <dbReference type="Proteomes" id="UP001530400"/>
    </source>
</evidence>
<proteinExistence type="predicted"/>
<dbReference type="PANTHER" id="PTHR23159:SF31">
    <property type="entry name" value="CENTROSOME-ASSOCIATED PROTEIN CEP250 ISOFORM X1"/>
    <property type="match status" value="1"/>
</dbReference>
<gene>
    <name evidence="3" type="ORF">ACHAWO_004880</name>
</gene>
<dbReference type="Proteomes" id="UP001530400">
    <property type="component" value="Unassembled WGS sequence"/>
</dbReference>
<accession>A0ABD3QLP9</accession>
<reference evidence="3 4" key="1">
    <citation type="submission" date="2024-10" db="EMBL/GenBank/DDBJ databases">
        <title>Updated reference genomes for cyclostephanoid diatoms.</title>
        <authorList>
            <person name="Roberts W.R."/>
            <person name="Alverson A.J."/>
        </authorList>
    </citation>
    <scope>NUCLEOTIDE SEQUENCE [LARGE SCALE GENOMIC DNA]</scope>
    <source>
        <strain evidence="3 4">AJA010-31</strain>
    </source>
</reference>
<feature type="coiled-coil region" evidence="1">
    <location>
        <begin position="1410"/>
        <end position="1511"/>
    </location>
</feature>
<evidence type="ECO:0000256" key="2">
    <source>
        <dbReference type="SAM" id="MobiDB-lite"/>
    </source>
</evidence>
<dbReference type="EMBL" id="JALLPJ020000137">
    <property type="protein sequence ID" value="KAL3801310.1"/>
    <property type="molecule type" value="Genomic_DNA"/>
</dbReference>
<feature type="coiled-coil region" evidence="1">
    <location>
        <begin position="1175"/>
        <end position="1369"/>
    </location>
</feature>
<organism evidence="3 4">
    <name type="scientific">Cyclotella atomus</name>
    <dbReference type="NCBI Taxonomy" id="382360"/>
    <lineage>
        <taxon>Eukaryota</taxon>
        <taxon>Sar</taxon>
        <taxon>Stramenopiles</taxon>
        <taxon>Ochrophyta</taxon>
        <taxon>Bacillariophyta</taxon>
        <taxon>Coscinodiscophyceae</taxon>
        <taxon>Thalassiosirophycidae</taxon>
        <taxon>Stephanodiscales</taxon>
        <taxon>Stephanodiscaceae</taxon>
        <taxon>Cyclotella</taxon>
    </lineage>
</organism>
<protein>
    <submittedName>
        <fullName evidence="3">Uncharacterized protein</fullName>
    </submittedName>
</protein>
<feature type="coiled-coil region" evidence="1">
    <location>
        <begin position="1567"/>
        <end position="1706"/>
    </location>
</feature>
<feature type="region of interest" description="Disordered" evidence="2">
    <location>
        <begin position="346"/>
        <end position="384"/>
    </location>
</feature>
<comment type="caution">
    <text evidence="3">The sequence shown here is derived from an EMBL/GenBank/DDBJ whole genome shotgun (WGS) entry which is preliminary data.</text>
</comment>
<keyword evidence="1" id="KW-0175">Coiled coil</keyword>